<comment type="function">
    <text evidence="2 7">Catalyzes the formation of N(7)-methylguanine at position 46 (m7G46) in tRNA.</text>
</comment>
<feature type="binding site" evidence="7">
    <location>
        <position position="167"/>
    </location>
    <ligand>
        <name>substrate</name>
    </ligand>
</feature>
<feature type="binding site" evidence="7">
    <location>
        <position position="109"/>
    </location>
    <ligand>
        <name>S-adenosyl-L-methionine</name>
        <dbReference type="ChEBI" id="CHEBI:59789"/>
    </ligand>
</feature>
<reference evidence="8 9" key="1">
    <citation type="journal article" date="2021" name="ISME Commun">
        <title>Automated analysis of genomic sequences facilitates high-throughput and comprehensive description of bacteria.</title>
        <authorList>
            <person name="Hitch T.C.A."/>
        </authorList>
    </citation>
    <scope>NUCLEOTIDE SEQUENCE [LARGE SCALE GENOMIC DNA]</scope>
    <source>
        <strain evidence="8 9">Sanger_29</strain>
    </source>
</reference>
<keyword evidence="5 7" id="KW-0949">S-adenosyl-L-methionine</keyword>
<feature type="binding site" evidence="7">
    <location>
        <position position="135"/>
    </location>
    <ligand>
        <name>substrate</name>
    </ligand>
</feature>
<dbReference type="NCBIfam" id="TIGR00091">
    <property type="entry name" value="tRNA (guanosine(46)-N7)-methyltransferase TrmB"/>
    <property type="match status" value="1"/>
</dbReference>
<organism evidence="8 9">
    <name type="scientific">Muricoprocola aceti</name>
    <dbReference type="NCBI Taxonomy" id="2981772"/>
    <lineage>
        <taxon>Bacteria</taxon>
        <taxon>Bacillati</taxon>
        <taxon>Bacillota</taxon>
        <taxon>Clostridia</taxon>
        <taxon>Lachnospirales</taxon>
        <taxon>Lachnospiraceae</taxon>
        <taxon>Muricoprocola</taxon>
    </lineage>
</organism>
<dbReference type="Gene3D" id="3.40.50.150">
    <property type="entry name" value="Vaccinia Virus protein VP39"/>
    <property type="match status" value="1"/>
</dbReference>
<dbReference type="Pfam" id="PF02390">
    <property type="entry name" value="Methyltransf_4"/>
    <property type="match status" value="1"/>
</dbReference>
<accession>A0ABT2SJ04</accession>
<dbReference type="InterPro" id="IPR003358">
    <property type="entry name" value="tRNA_(Gua-N-7)_MeTrfase_Trmb"/>
</dbReference>
<feature type="binding site" evidence="7">
    <location>
        <position position="131"/>
    </location>
    <ligand>
        <name>S-adenosyl-L-methionine</name>
        <dbReference type="ChEBI" id="CHEBI:59789"/>
    </ligand>
</feature>
<evidence type="ECO:0000256" key="2">
    <source>
        <dbReference type="ARBA" id="ARBA00003015"/>
    </source>
</evidence>
<dbReference type="EC" id="2.1.1.33" evidence="7"/>
<dbReference type="GO" id="GO:0008176">
    <property type="term" value="F:tRNA (guanine(46)-N7)-methyltransferase activity"/>
    <property type="evidence" value="ECO:0007669"/>
    <property type="project" value="UniProtKB-EC"/>
</dbReference>
<keyword evidence="3 7" id="KW-0489">Methyltransferase</keyword>
<dbReference type="HAMAP" id="MF_01057">
    <property type="entry name" value="tRNA_methyltr_TrmB"/>
    <property type="match status" value="1"/>
</dbReference>
<evidence type="ECO:0000256" key="3">
    <source>
        <dbReference type="ARBA" id="ARBA00022603"/>
    </source>
</evidence>
<dbReference type="PANTHER" id="PTHR23417">
    <property type="entry name" value="3-DEOXY-D-MANNO-OCTULOSONIC-ACID TRANSFERASE/TRNA GUANINE-N 7 - -METHYLTRANSFERASE"/>
    <property type="match status" value="1"/>
</dbReference>
<comment type="pathway">
    <text evidence="7">tRNA modification; N(7)-methylguanine-tRNA biosynthesis.</text>
</comment>
<evidence type="ECO:0000313" key="9">
    <source>
        <dbReference type="Proteomes" id="UP001652338"/>
    </source>
</evidence>
<dbReference type="RefSeq" id="WP_262653824.1">
    <property type="nucleotide sequence ID" value="NZ_JAOQKE010000002.1"/>
</dbReference>
<dbReference type="PROSITE" id="PS51625">
    <property type="entry name" value="SAM_MT_TRMB"/>
    <property type="match status" value="1"/>
</dbReference>
<comment type="caution">
    <text evidence="8">The sequence shown here is derived from an EMBL/GenBank/DDBJ whole genome shotgun (WGS) entry which is preliminary data.</text>
</comment>
<evidence type="ECO:0000256" key="1">
    <source>
        <dbReference type="ARBA" id="ARBA00000142"/>
    </source>
</evidence>
<dbReference type="InterPro" id="IPR029063">
    <property type="entry name" value="SAM-dependent_MTases_sf"/>
</dbReference>
<proteinExistence type="inferred from homology"/>
<evidence type="ECO:0000256" key="4">
    <source>
        <dbReference type="ARBA" id="ARBA00022679"/>
    </source>
</evidence>
<dbReference type="NCBIfam" id="NF001080">
    <property type="entry name" value="PRK00121.2-2"/>
    <property type="match status" value="1"/>
</dbReference>
<feature type="binding site" evidence="7">
    <location>
        <position position="68"/>
    </location>
    <ligand>
        <name>S-adenosyl-L-methionine</name>
        <dbReference type="ChEBI" id="CHEBI:59789"/>
    </ligand>
</feature>
<evidence type="ECO:0000256" key="5">
    <source>
        <dbReference type="ARBA" id="ARBA00022691"/>
    </source>
</evidence>
<keyword evidence="6 7" id="KW-0819">tRNA processing</keyword>
<gene>
    <name evidence="7 8" type="primary">trmB</name>
    <name evidence="8" type="ORF">OCV47_03660</name>
</gene>
<dbReference type="SUPFAM" id="SSF53335">
    <property type="entry name" value="S-adenosyl-L-methionine-dependent methyltransferases"/>
    <property type="match status" value="1"/>
</dbReference>
<feature type="binding site" evidence="7">
    <location>
        <begin position="206"/>
        <end position="209"/>
    </location>
    <ligand>
        <name>substrate</name>
    </ligand>
</feature>
<name>A0ABT2SJ04_9FIRM</name>
<comment type="catalytic activity">
    <reaction evidence="1 7">
        <text>guanosine(46) in tRNA + S-adenosyl-L-methionine = N(7)-methylguanosine(46) in tRNA + S-adenosyl-L-homocysteine</text>
        <dbReference type="Rhea" id="RHEA:42708"/>
        <dbReference type="Rhea" id="RHEA-COMP:10188"/>
        <dbReference type="Rhea" id="RHEA-COMP:10189"/>
        <dbReference type="ChEBI" id="CHEBI:57856"/>
        <dbReference type="ChEBI" id="CHEBI:59789"/>
        <dbReference type="ChEBI" id="CHEBI:74269"/>
        <dbReference type="ChEBI" id="CHEBI:74480"/>
        <dbReference type="EC" id="2.1.1.33"/>
    </reaction>
</comment>
<feature type="binding site" evidence="7">
    <location>
        <position position="43"/>
    </location>
    <ligand>
        <name>S-adenosyl-L-methionine</name>
        <dbReference type="ChEBI" id="CHEBI:59789"/>
    </ligand>
</feature>
<evidence type="ECO:0000256" key="7">
    <source>
        <dbReference type="HAMAP-Rule" id="MF_01057"/>
    </source>
</evidence>
<dbReference type="InterPro" id="IPR055361">
    <property type="entry name" value="tRNA_methyltr_TrmB_bact"/>
</dbReference>
<comment type="caution">
    <text evidence="7">Lacks conserved residue(s) required for the propagation of feature annotation.</text>
</comment>
<evidence type="ECO:0000256" key="6">
    <source>
        <dbReference type="ARBA" id="ARBA00022694"/>
    </source>
</evidence>
<sequence>MRLRNIPRANDVIASSPLVIQDPKAQRGQWKEVFGNDHPIHIEVGMGKGRFITELARKHPEINYIGIERYTSVLLRAVEKLQGKEQAEGQEAVTAAANIPENLYFICMDATELPEVFAPEEVARIYLNFSDPWPKDRHAKRRLPSRQFLARYDQILKKDGTIEFKTDNRGLFDFALEEIEPAGWRLLMHTFDLHADAELMKDNIMTEYEEKFASKGNPICKMVIDRERQERI</sequence>
<evidence type="ECO:0000313" key="8">
    <source>
        <dbReference type="EMBL" id="MCU6724463.1"/>
    </source>
</evidence>
<protein>
    <recommendedName>
        <fullName evidence="7">tRNA (guanine-N(7)-)-methyltransferase</fullName>
        <ecNumber evidence="7">2.1.1.33</ecNumber>
    </recommendedName>
    <alternativeName>
        <fullName evidence="7">tRNA (guanine(46)-N(7))-methyltransferase</fullName>
    </alternativeName>
    <alternativeName>
        <fullName evidence="7">tRNA(m7G46)-methyltransferase</fullName>
    </alternativeName>
</protein>
<dbReference type="CDD" id="cd02440">
    <property type="entry name" value="AdoMet_MTases"/>
    <property type="match status" value="1"/>
</dbReference>
<comment type="similarity">
    <text evidence="7">Belongs to the class I-like SAM-binding methyltransferase superfamily. TrmB family.</text>
</comment>
<dbReference type="Proteomes" id="UP001652338">
    <property type="component" value="Unassembled WGS sequence"/>
</dbReference>
<dbReference type="PANTHER" id="PTHR23417:SF14">
    <property type="entry name" value="PENTACOTRIPEPTIDE-REPEAT REGION OF PRORP DOMAIN-CONTAINING PROTEIN"/>
    <property type="match status" value="1"/>
</dbReference>
<keyword evidence="4 7" id="KW-0808">Transferase</keyword>
<dbReference type="EMBL" id="JAOQKE010000002">
    <property type="protein sequence ID" value="MCU6724463.1"/>
    <property type="molecule type" value="Genomic_DNA"/>
</dbReference>
<keyword evidence="9" id="KW-1185">Reference proteome</keyword>